<protein>
    <submittedName>
        <fullName evidence="4">Flagellar protein FlaI</fullName>
    </submittedName>
    <submittedName>
        <fullName evidence="3">Putative Flagella-related protein FlaI</fullName>
    </submittedName>
</protein>
<evidence type="ECO:0000313" key="5">
    <source>
        <dbReference type="Proteomes" id="UP000058613"/>
    </source>
</evidence>
<dbReference type="FunFam" id="3.40.50.300:FF:002252">
    <property type="entry name" value="Type IV secretion system protein"/>
    <property type="match status" value="1"/>
</dbReference>
<proteinExistence type="inferred from homology"/>
<accession>A0A0P0N488</accession>
<evidence type="ECO:0000256" key="1">
    <source>
        <dbReference type="ARBA" id="ARBA00006611"/>
    </source>
</evidence>
<evidence type="ECO:0000313" key="4">
    <source>
        <dbReference type="EMBL" id="OWJ55678.1"/>
    </source>
</evidence>
<dbReference type="EMBL" id="NCQP01000001">
    <property type="protein sequence ID" value="OWJ55678.1"/>
    <property type="molecule type" value="Genomic_DNA"/>
</dbReference>
<evidence type="ECO:0000313" key="3">
    <source>
        <dbReference type="EMBL" id="ALL01248.1"/>
    </source>
</evidence>
<keyword evidence="3" id="KW-0966">Cell projection</keyword>
<dbReference type="Gene3D" id="3.30.450.370">
    <property type="match status" value="1"/>
</dbReference>
<dbReference type="Proteomes" id="UP000196694">
    <property type="component" value="Unassembled WGS sequence"/>
</dbReference>
<dbReference type="CDD" id="cd01130">
    <property type="entry name" value="VirB11-like_ATPase"/>
    <property type="match status" value="1"/>
</dbReference>
<dbReference type="InterPro" id="IPR050921">
    <property type="entry name" value="T4SS_GSP_E_ATPase"/>
</dbReference>
<dbReference type="PANTHER" id="PTHR30486">
    <property type="entry name" value="TWITCHING MOTILITY PROTEIN PILT"/>
    <property type="match status" value="1"/>
</dbReference>
<dbReference type="RefSeq" id="WP_082419516.1">
    <property type="nucleotide sequence ID" value="NZ_CP013011.1"/>
</dbReference>
<dbReference type="STRING" id="1273541.Pyrde_1200"/>
<reference evidence="3 5" key="1">
    <citation type="submission" date="2015-10" db="EMBL/GenBank/DDBJ databases">
        <title>Complete genome sequence of hyperthermophilic archaeon Pyrodictium delaneyi Su06.</title>
        <authorList>
            <person name="Jung J.-H."/>
            <person name="Lin J."/>
            <person name="Holden J.F."/>
            <person name="Park C.-S."/>
        </authorList>
    </citation>
    <scope>NUCLEOTIDE SEQUENCE [LARGE SCALE GENOMIC DNA]</scope>
    <source>
        <strain evidence="3 5">Su06</strain>
    </source>
</reference>
<dbReference type="Pfam" id="PF00437">
    <property type="entry name" value="T2SSE"/>
    <property type="match status" value="1"/>
</dbReference>
<evidence type="ECO:0000259" key="2">
    <source>
        <dbReference type="Pfam" id="PF00437"/>
    </source>
</evidence>
<dbReference type="SUPFAM" id="SSF52540">
    <property type="entry name" value="P-loop containing nucleoside triphosphate hydrolases"/>
    <property type="match status" value="1"/>
</dbReference>
<dbReference type="AlphaFoldDB" id="A0A0P0N488"/>
<dbReference type="InterPro" id="IPR027417">
    <property type="entry name" value="P-loop_NTPase"/>
</dbReference>
<dbReference type="InterPro" id="IPR001482">
    <property type="entry name" value="T2SS/T4SS_dom"/>
</dbReference>
<dbReference type="FunFam" id="3.30.450.370:FF:000001">
    <property type="entry name" value="Secretion system protein E"/>
    <property type="match status" value="1"/>
</dbReference>
<keyword evidence="3" id="KW-0969">Cilium</keyword>
<dbReference type="Proteomes" id="UP000058613">
    <property type="component" value="Chromosome"/>
</dbReference>
<dbReference type="Gene3D" id="3.40.50.300">
    <property type="entry name" value="P-loop containing nucleotide triphosphate hydrolases"/>
    <property type="match status" value="1"/>
</dbReference>
<dbReference type="PANTHER" id="PTHR30486:SF14">
    <property type="entry name" value="FLAGELLA ACCESSORY PROTEIN I"/>
    <property type="match status" value="1"/>
</dbReference>
<keyword evidence="3" id="KW-0282">Flagellum</keyword>
<dbReference type="GeneID" id="26099539"/>
<dbReference type="KEGG" id="pdl:Pyrde_1200"/>
<sequence>MSLTRPATTQGVEELRRLARRYPHLANYLNKIVPRLGWPAYYGEEVPRDLRKASYINVMYIIDKEAGIFIHVYMPPEGTESGYRKYVAVEPERPPRELFYLIEEKLATVITERDTVRDLEERKRVLLEKLKLIIEPVDAPIDYRALIPRVHLLPRIPVYRAHLDNLIYYMIRDKAGLGILEPVLKDPYIEDISCPGVGYIYIVHKIFGPLETNLKFETAEELDRFIIELSERIGKPVSHARPIVDATLPDGSRINIVFGTDVSLQGSNFTIRRVAKVPISVTQLVNWNTFDERVAAYLWILLLEGNSGFVSGETASGKTTTLNAIVAFINPTAKIVTIEDTAELNIPHPNWVRELTRDTGSPETSVTMFDLLKAALRQRPNYIIVGEIRGAEGLIAFQAMQTGHPVLATFHAASVERLVQRLTSPPINVPKSQLDNLNFVVIQSAIYREGVLVRRVLSVNEIIGYDPKADSALYVPAFTWDPVRDRFTFRGRGTSYLLEEKIGVKRGLSRRNMFLIYDEMDIRAKIIRALIEKKVFNYYQVFRTLARIYGLVTEYARKASKEEAPYAIVEALEDALRRIQRGDLIK</sequence>
<dbReference type="GO" id="GO:0016887">
    <property type="term" value="F:ATP hydrolysis activity"/>
    <property type="evidence" value="ECO:0007669"/>
    <property type="project" value="InterPro"/>
</dbReference>
<comment type="similarity">
    <text evidence="1">Belongs to the GSP E family.</text>
</comment>
<reference evidence="4 6" key="2">
    <citation type="submission" date="2017-05" db="EMBL/GenBank/DDBJ databases">
        <title>The draft genome of the hyperthermophilic archaeon 'Pyrodictium delaneyi strain Hulk', an iron and nitrate reducer, reveals the capacity for sulfate reduction.</title>
        <authorList>
            <person name="Demey L.M."/>
            <person name="Miller C."/>
            <person name="Manzella M."/>
            <person name="Reguera G."/>
            <person name="Kashefi K."/>
        </authorList>
    </citation>
    <scope>NUCLEOTIDE SEQUENCE [LARGE SCALE GENOMIC DNA]</scope>
    <source>
        <strain evidence="4 6">Hulk</strain>
    </source>
</reference>
<dbReference type="PATRIC" id="fig|1273541.4.peg.1285"/>
<gene>
    <name evidence="4" type="ORF">Pdsh_02540</name>
    <name evidence="3" type="ORF">Pyrde_1200</name>
</gene>
<feature type="domain" description="Bacterial type II secretion system protein E" evidence="2">
    <location>
        <begin position="177"/>
        <end position="424"/>
    </location>
</feature>
<dbReference type="Gene3D" id="1.10.390.40">
    <property type="match status" value="1"/>
</dbReference>
<dbReference type="OrthoDB" id="33500at2157"/>
<organism evidence="3 5">
    <name type="scientific">Pyrodictium delaneyi</name>
    <dbReference type="NCBI Taxonomy" id="1273541"/>
    <lineage>
        <taxon>Archaea</taxon>
        <taxon>Thermoproteota</taxon>
        <taxon>Thermoprotei</taxon>
        <taxon>Desulfurococcales</taxon>
        <taxon>Pyrodictiaceae</taxon>
        <taxon>Pyrodictium</taxon>
    </lineage>
</organism>
<dbReference type="EMBL" id="CP013011">
    <property type="protein sequence ID" value="ALL01248.1"/>
    <property type="molecule type" value="Genomic_DNA"/>
</dbReference>
<keyword evidence="6" id="KW-1185">Reference proteome</keyword>
<evidence type="ECO:0000313" key="6">
    <source>
        <dbReference type="Proteomes" id="UP000196694"/>
    </source>
</evidence>
<name>A0A0P0N488_9CREN</name>